<comment type="caution">
    <text evidence="3">The sequence shown here is derived from an EMBL/GenBank/DDBJ whole genome shotgun (WGS) entry which is preliminary data.</text>
</comment>
<dbReference type="InterPro" id="IPR025327">
    <property type="entry name" value="DUF4233"/>
</dbReference>
<keyword evidence="2" id="KW-0472">Membrane</keyword>
<reference evidence="3 4" key="1">
    <citation type="submission" date="2019-05" db="EMBL/GenBank/DDBJ databases">
        <title>Genomes sequences of two Nocardia cyriacigeorgica environmental isolates, type strains Nocardia asteroides ATCC 19247 and Nocardia cyriacigeorgica DSM 44484.</title>
        <authorList>
            <person name="Vautrin F."/>
            <person name="Bergeron E."/>
            <person name="Dubost A."/>
            <person name="Abrouk D."/>
            <person name="Rodriguez Nava V."/>
            <person name="Pujic P."/>
        </authorList>
    </citation>
    <scope>NUCLEOTIDE SEQUENCE [LARGE SCALE GENOMIC DNA]</scope>
    <source>
        <strain evidence="3 4">EML 446</strain>
    </source>
</reference>
<feature type="region of interest" description="Disordered" evidence="1">
    <location>
        <begin position="1"/>
        <end position="29"/>
    </location>
</feature>
<keyword evidence="2" id="KW-1133">Transmembrane helix</keyword>
<proteinExistence type="predicted"/>
<name>A0A5R8NE30_9NOCA</name>
<feature type="transmembrane region" description="Helical" evidence="2">
    <location>
        <begin position="61"/>
        <end position="81"/>
    </location>
</feature>
<evidence type="ECO:0000256" key="1">
    <source>
        <dbReference type="SAM" id="MobiDB-lite"/>
    </source>
</evidence>
<evidence type="ECO:0000256" key="2">
    <source>
        <dbReference type="SAM" id="Phobius"/>
    </source>
</evidence>
<organism evidence="3 4">
    <name type="scientific">Nocardia cyriacigeorgica</name>
    <dbReference type="NCBI Taxonomy" id="135487"/>
    <lineage>
        <taxon>Bacteria</taxon>
        <taxon>Bacillati</taxon>
        <taxon>Actinomycetota</taxon>
        <taxon>Actinomycetes</taxon>
        <taxon>Mycobacteriales</taxon>
        <taxon>Nocardiaceae</taxon>
        <taxon>Nocardia</taxon>
    </lineage>
</organism>
<dbReference type="Pfam" id="PF14017">
    <property type="entry name" value="DUF4233"/>
    <property type="match status" value="1"/>
</dbReference>
<accession>A0A5R8NE30</accession>
<feature type="transmembrane region" description="Helical" evidence="2">
    <location>
        <begin position="35"/>
        <end position="54"/>
    </location>
</feature>
<evidence type="ECO:0000313" key="3">
    <source>
        <dbReference type="EMBL" id="TLF73971.1"/>
    </source>
</evidence>
<keyword evidence="2" id="KW-0812">Transmembrane</keyword>
<feature type="transmembrane region" description="Helical" evidence="2">
    <location>
        <begin position="93"/>
        <end position="126"/>
    </location>
</feature>
<evidence type="ECO:0000313" key="4">
    <source>
        <dbReference type="Proteomes" id="UP000306378"/>
    </source>
</evidence>
<dbReference type="EMBL" id="VBUT01000011">
    <property type="protein sequence ID" value="TLF73971.1"/>
    <property type="molecule type" value="Genomic_DNA"/>
</dbReference>
<feature type="compositionally biased region" description="Basic and acidic residues" evidence="1">
    <location>
        <begin position="1"/>
        <end position="10"/>
    </location>
</feature>
<dbReference type="Proteomes" id="UP000306378">
    <property type="component" value="Unassembled WGS sequence"/>
</dbReference>
<gene>
    <name evidence="3" type="ORF">FEK34_24885</name>
</gene>
<sequence length="148" mass="15728">MSESDPRPNGDEEAAAQTSPATPAPPDPWKGLRGVMAGTLVLEAIVVLLALPVVADVGGGVSWLSGTYLVTLAVVMILGAGLQRRPWAVPFNLALQVLVIAGAFIHISIGVIGILFAIVWAFILILRNDVKRRMDLGVLPSQRIQRTD</sequence>
<dbReference type="RefSeq" id="WP_138451574.1">
    <property type="nucleotide sequence ID" value="NZ_VBUT01000011.1"/>
</dbReference>
<protein>
    <submittedName>
        <fullName evidence="3">DUF4233 domain-containing protein</fullName>
    </submittedName>
</protein>
<dbReference type="AlphaFoldDB" id="A0A5R8NE30"/>